<proteinExistence type="predicted"/>
<sequence>MAGIRAITRGIGHAGRHAVARFAQYRDVCRRKGDAPVTAGIGGGGVTDTVQGYGDAGPVRLVAGAGDQQVLAFFGRVDHVVNRQGIDGNHRRGQGDVKRVRRAGAVARFIGECRGDRLIAVSQRAHVRRRNAHAPVAGRIQHRGVVFAVQGQGNHIARLRARHLAGDNQRLAVLGNINNVVARHNVEGNLRHGSVDQHGRPRAGRVARFIGHGHRDRRAAVGDPRQIRRRNVQRPAAVRLHLGGVLIAVEGHGDRLACFGSRCSAQGQILRRLCRIQHIVAADGVDGDRWRGGIDAECLRGRGCVAVHVGDADLYAGVAVLQAAQIGSRYGAGPVAVGIDRRGPGFTRKDNGNGLARFNVRGGAGQHQILAFFCRVKHVVVRHAVDAYRHRGEIDIHNGTDIHRVAGGILRAGADGERPVRPPGDVGGRNRSLPAAIRQYRGGITLAVDGHGDGATRRQVGAGAGDNQVLRVFNNVNDVVTGDGINAQAGQLGVNGDIQGRRSGIAVRVRHAGRYGQVAVTERG</sequence>
<evidence type="ECO:0000313" key="1">
    <source>
        <dbReference type="EMBL" id="CZW53964.1"/>
    </source>
</evidence>
<gene>
    <name evidence="1" type="ORF">SAMEA2273352_00088</name>
</gene>
<evidence type="ECO:0000313" key="2">
    <source>
        <dbReference type="Proteomes" id="UP000076205"/>
    </source>
</evidence>
<comment type="caution">
    <text evidence="1">The sequence shown here is derived from an EMBL/GenBank/DDBJ whole genome shotgun (WGS) entry which is preliminary data.</text>
</comment>
<dbReference type="EMBL" id="FJYW01000001">
    <property type="protein sequence ID" value="CZW53964.1"/>
    <property type="molecule type" value="Genomic_DNA"/>
</dbReference>
<dbReference type="AlphaFoldDB" id="A0A822WEI8"/>
<name>A0A822WEI8_9ENTR</name>
<reference evidence="1 2" key="1">
    <citation type="submission" date="2016-03" db="EMBL/GenBank/DDBJ databases">
        <authorList>
            <consortium name="Pathogen Informatics"/>
        </authorList>
    </citation>
    <scope>NUCLEOTIDE SEQUENCE [LARGE SCALE GENOMIC DNA]</scope>
    <source>
        <strain evidence="2">e1424</strain>
    </source>
</reference>
<protein>
    <submittedName>
        <fullName evidence="1">Uncharacterized protein</fullName>
    </submittedName>
</protein>
<accession>A0A822WEI8</accession>
<dbReference type="Proteomes" id="UP000076205">
    <property type="component" value="Unassembled WGS sequence"/>
</dbReference>
<organism evidence="1 2">
    <name type="scientific">Enterobacter hormaechei</name>
    <dbReference type="NCBI Taxonomy" id="158836"/>
    <lineage>
        <taxon>Bacteria</taxon>
        <taxon>Pseudomonadati</taxon>
        <taxon>Pseudomonadota</taxon>
        <taxon>Gammaproteobacteria</taxon>
        <taxon>Enterobacterales</taxon>
        <taxon>Enterobacteriaceae</taxon>
        <taxon>Enterobacter</taxon>
        <taxon>Enterobacter cloacae complex</taxon>
    </lineage>
</organism>